<dbReference type="Pfam" id="PF07703">
    <property type="entry name" value="A2M_BRD"/>
    <property type="match status" value="1"/>
</dbReference>
<keyword evidence="6" id="KW-1185">Reference proteome</keyword>
<dbReference type="PANTHER" id="PTHR40094:SF1">
    <property type="entry name" value="UBIQUITIN DOMAIN-CONTAINING PROTEIN"/>
    <property type="match status" value="1"/>
</dbReference>
<reference evidence="5 6" key="1">
    <citation type="submission" date="2019-10" db="EMBL/GenBank/DDBJ databases">
        <title>Glaciimonas soli sp. nov., a psychrophilic bacterium isolated from the forest soil of a high elevation mountain in Taiwan.</title>
        <authorList>
            <person name="Wang L.-T."/>
            <person name="Shieh W.Y."/>
        </authorList>
    </citation>
    <scope>NUCLEOTIDE SEQUENCE [LARGE SCALE GENOMIC DNA]</scope>
    <source>
        <strain evidence="5 6">GS1</strain>
    </source>
</reference>
<gene>
    <name evidence="5" type="ORF">GEV47_02465</name>
</gene>
<dbReference type="Pfam" id="PF11974">
    <property type="entry name" value="bMG3"/>
    <property type="match status" value="1"/>
</dbReference>
<evidence type="ECO:0000313" key="5">
    <source>
        <dbReference type="EMBL" id="MQQ99549.1"/>
    </source>
</evidence>
<dbReference type="PANTHER" id="PTHR40094">
    <property type="entry name" value="ALPHA-2-MACROGLOBULIN HOMOLOG"/>
    <property type="match status" value="1"/>
</dbReference>
<evidence type="ECO:0000259" key="4">
    <source>
        <dbReference type="SMART" id="SM01360"/>
    </source>
</evidence>
<dbReference type="EMBL" id="WINI01000001">
    <property type="protein sequence ID" value="MQQ99549.1"/>
    <property type="molecule type" value="Genomic_DNA"/>
</dbReference>
<evidence type="ECO:0000256" key="2">
    <source>
        <dbReference type="SAM" id="MobiDB-lite"/>
    </source>
</evidence>
<sequence length="1980" mass="216682">MPSLLKIKRSAMRLLGLLFFVCTIGLSWLQLPHALAYAASGSQTNANTIASFSPQGEVTQVRQIRVKFSGAAVKFGDPNAATPFNISCSEAGSGRWADEQNWVYDFVRDVPPGTRCEFTLKPGFKLLAGRAITGKSVFQFNTGGPAIIRVYPSEGSDDIDEEQVFILEQNGTATNDSVLKHVYCEAEGVHERIPVKWIAGADRKALLEHFTEKANPERISTVQCQQRLPNGSAVRLTWDKGISTPSGIVTSQAQIFKFKVRPTFTASITCERENANAACAPIQPLRILLTSPISRKVAEGVTLHGTAAGTAHPFFEKNDQSESIIQLTYKPPFAEKSNLTIELPGDFKDESGRALSNVTAFPMKVPMAAYPPLVKFPAAPFGIIELNGDATLPVTLRSVENNLIARGADGKMVPGKVNSLNVVTDQNIIAWMAKLNRYHESAITVNKKSVETRSLSLLASQPGVKTLTLPASPEAKDGVRPFEVIGIPLKAPGFYVVELESPKLGAALLGKVAPMYVRTSALVTNLSVHVKVGRTNGAVWVTRLDNAQPVSDADVRISDCRGTELWHGKTDKTGIAMVPEFPDNPCNDVTRKDQQEGEIQGFFVSARKTDEQGLADMAFALTSWNNGIESWRFNLPQDSDRTATVRAHTVFDRTLFRAGETASMKHVIRTETMQGFGLLAQNQLPTRVRITHQGSGQEYQFPLTWRDRNSAETVFAIPKEAKLGRYEVVLDSGKVSSTASSANDQNDDEQDQQEQQRSYSTGSFRVEEFRLPLLQGHITPPKILIAPKEVPLNVGLNYLNGGGASGLPVHITSLLRAKAISFPAYSDFSFMAIADEAATDNDNGAATDEEGNNDDQKIVADKLLVKLDKNGVGQTVIKDMPTVTAAKELVTEMTYADPNGEIQTVSNVAPVWSSAVVIGVKTSDWISVKKKLTISAVALNPAGQAQAGVPIEISGVMKQTNSYRKRMVGGFYAYENTKTSTSLGKLCSGKTDARGLLICTIELAESGNVELTAKGLDNSGKTSAATTSVWVTKQGEMWFDGQNLDRIDILPEKKFYQAGDTAKFQVRMPFRFATALVAIEREGVMETQVIQLNGKDPSFSLPIKSSYGPNVYVSVLAVRGRLRDVPWYSFFTWGWKEPLNWFAEFKEYQLPTATVDLAKPAYKFGIAEIMVDTKAHQINVSVKADKPSYAIRTTAKITIHATLPNGQPAAGAEIALAAVDEALLELEPNRSWNLLEAMLQRRSYGVETATAQMQVVGRRHYGRKAIPAGGGGGKAPTRELLDTLLLWKPVIILDKDGRAEVDVPLNDALTSFKIVAVAESGANLFGTGAISIHSTQDLQLISGLPPLVREGDVFNAMVTVRNTTTRPMQVHATAQAQGLSDLAPKDIQIPAGEARELIWDVAAPESAQPLIWEINAQEQGGEKVKDAIKFTQRVIPAIPVTVQQATLFQLDKPFSMSVAPPANSVPGQGGIAVSLMPSLAGNQAGIERFFKDYPYSCLEQRASRAIGLHDETQWQKVLADLPTYLDSDGLAYYYPPNESMARRGSDVLTSYLLAVTDESGYAIPQQSRNKMLNGLEAFVEGKITRDFWAPKKDLDVRKLAALEALSRYDRVRPDMLGSIQITPNLWPTSAVLDWMAILQRVSRIPNREQRLSEADQIIRARLNYQGTRMGFSTEKDDYWWWLMSSGDANATRLILVMLNMPDWQADMPKLINGAIARQSHGSWSTTTANLWGSFALQRFAKKFENEKVSGTTKITFDHKGELSLGKNYQWPAGANAEVSTAVETATNANTVASTNSASMQFPWPKSDLPTGEITFQHDGKGAPWVSMQSLAAVPLKKPFSSGYRIVKTLVPVEQKVAGAYSRGDIFRVNIDVDAQTDMTWVVVTDPIPGGATVLGSGLGRDSAISTTGERAKGDAWLAYEERSFEAFRSYYEYVPKGKFTMTYTVRLNNVGTFNLPPTRVEAMYAPEMFGEMPNAKWVVK</sequence>
<dbReference type="Pfam" id="PF01835">
    <property type="entry name" value="MG2"/>
    <property type="match status" value="1"/>
</dbReference>
<dbReference type="Pfam" id="PF17973">
    <property type="entry name" value="bMG10"/>
    <property type="match status" value="1"/>
</dbReference>
<dbReference type="OrthoDB" id="9767116at2"/>
<dbReference type="GO" id="GO:0004866">
    <property type="term" value="F:endopeptidase inhibitor activity"/>
    <property type="evidence" value="ECO:0007669"/>
    <property type="project" value="InterPro"/>
</dbReference>
<dbReference type="InterPro" id="IPR011625">
    <property type="entry name" value="A2M_N_BRD"/>
</dbReference>
<evidence type="ECO:0000256" key="1">
    <source>
        <dbReference type="ARBA" id="ARBA00010556"/>
    </source>
</evidence>
<dbReference type="Gene3D" id="2.60.40.1930">
    <property type="match status" value="1"/>
</dbReference>
<proteinExistence type="inferred from homology"/>
<dbReference type="InterPro" id="IPR041246">
    <property type="entry name" value="Bact_MG10"/>
</dbReference>
<organism evidence="5 6">
    <name type="scientific">Glaciimonas soli</name>
    <dbReference type="NCBI Taxonomy" id="2590999"/>
    <lineage>
        <taxon>Bacteria</taxon>
        <taxon>Pseudomonadati</taxon>
        <taxon>Pseudomonadota</taxon>
        <taxon>Betaproteobacteria</taxon>
        <taxon>Burkholderiales</taxon>
        <taxon>Oxalobacteraceae</taxon>
        <taxon>Glaciimonas</taxon>
    </lineage>
</organism>
<dbReference type="InterPro" id="IPR021868">
    <property type="entry name" value="Alpha_2_Macroglob_MG3"/>
</dbReference>
<dbReference type="InterPro" id="IPR002890">
    <property type="entry name" value="MG2"/>
</dbReference>
<dbReference type="InterPro" id="IPR051802">
    <property type="entry name" value="YfhM-like"/>
</dbReference>
<feature type="domain" description="Alpha-2-macroglobulin bait region" evidence="3">
    <location>
        <begin position="1047"/>
        <end position="1226"/>
    </location>
</feature>
<name>A0A843YKS8_9BURK</name>
<evidence type="ECO:0000259" key="3">
    <source>
        <dbReference type="SMART" id="SM01359"/>
    </source>
</evidence>
<comment type="similarity">
    <text evidence="1">Belongs to the protease inhibitor I39 (alpha-2-macroglobulin) family. Bacterial alpha-2-macroglobulin subfamily.</text>
</comment>
<protein>
    <submittedName>
        <fullName evidence="5">Alpha-2-macroglobulin</fullName>
    </submittedName>
</protein>
<evidence type="ECO:0000313" key="6">
    <source>
        <dbReference type="Proteomes" id="UP000451565"/>
    </source>
</evidence>
<feature type="region of interest" description="Disordered" evidence="2">
    <location>
        <begin position="737"/>
        <end position="761"/>
    </location>
</feature>
<comment type="caution">
    <text evidence="5">The sequence shown here is derived from an EMBL/GenBank/DDBJ whole genome shotgun (WGS) entry which is preliminary data.</text>
</comment>
<dbReference type="SMART" id="SM01360">
    <property type="entry name" value="A2M"/>
    <property type="match status" value="1"/>
</dbReference>
<dbReference type="RefSeq" id="WP_153233114.1">
    <property type="nucleotide sequence ID" value="NZ_WINI01000001.1"/>
</dbReference>
<dbReference type="Pfam" id="PF00207">
    <property type="entry name" value="A2M"/>
    <property type="match status" value="1"/>
</dbReference>
<dbReference type="SMART" id="SM01359">
    <property type="entry name" value="A2M_N_2"/>
    <property type="match status" value="1"/>
</dbReference>
<dbReference type="InterPro" id="IPR001599">
    <property type="entry name" value="Macroglobln_a2"/>
</dbReference>
<accession>A0A843YKS8</accession>
<feature type="domain" description="Alpha-2-macroglobulin" evidence="4">
    <location>
        <begin position="1284"/>
        <end position="1374"/>
    </location>
</feature>
<dbReference type="Proteomes" id="UP000451565">
    <property type="component" value="Unassembled WGS sequence"/>
</dbReference>